<comment type="caution">
    <text evidence="2">The sequence shown here is derived from an EMBL/GenBank/DDBJ whole genome shotgun (WGS) entry which is preliminary data.</text>
</comment>
<dbReference type="Gene3D" id="3.30.830.10">
    <property type="entry name" value="Metalloenzyme, LuxS/M16 peptidase-like"/>
    <property type="match status" value="2"/>
</dbReference>
<dbReference type="InterPro" id="IPR007863">
    <property type="entry name" value="Peptidase_M16_C"/>
</dbReference>
<dbReference type="SUPFAM" id="SSF63411">
    <property type="entry name" value="LuxS/MPP-like metallohydrolase"/>
    <property type="match status" value="2"/>
</dbReference>
<dbReference type="Proteomes" id="UP000886476">
    <property type="component" value="Unassembled WGS sequence"/>
</dbReference>
<dbReference type="PANTHER" id="PTHR11851:SF224">
    <property type="entry name" value="PROCESSING PROTEASE"/>
    <property type="match status" value="1"/>
</dbReference>
<dbReference type="InterPro" id="IPR011249">
    <property type="entry name" value="Metalloenz_LuxS/M16"/>
</dbReference>
<dbReference type="EMBL" id="JABFDN010000021">
    <property type="protein sequence ID" value="NPU69705.1"/>
    <property type="molecule type" value="Genomic_DNA"/>
</dbReference>
<dbReference type="InterPro" id="IPR050361">
    <property type="entry name" value="MPP/UQCRC_Complex"/>
</dbReference>
<dbReference type="RefSeq" id="WP_172114995.1">
    <property type="nucleotide sequence ID" value="NZ_JABFDM010000021.1"/>
</dbReference>
<evidence type="ECO:0000259" key="1">
    <source>
        <dbReference type="Pfam" id="PF05193"/>
    </source>
</evidence>
<dbReference type="Pfam" id="PF05193">
    <property type="entry name" value="Peptidase_M16_C"/>
    <property type="match status" value="1"/>
</dbReference>
<proteinExistence type="predicted"/>
<keyword evidence="3" id="KW-1185">Reference proteome</keyword>
<reference evidence="2" key="1">
    <citation type="submission" date="2020-05" db="EMBL/GenBank/DDBJ databases">
        <title>Nod-independent and nitrogen-fixing Bradyrhizobium aeschynomene sp. nov. isolated from nodules of Aeschynomene indica.</title>
        <authorList>
            <person name="Zhang Z."/>
        </authorList>
    </citation>
    <scope>NUCLEOTIDE SEQUENCE</scope>
    <source>
        <strain evidence="2">83012</strain>
    </source>
</reference>
<protein>
    <submittedName>
        <fullName evidence="2">Insulinase family protein</fullName>
    </submittedName>
</protein>
<dbReference type="PANTHER" id="PTHR11851">
    <property type="entry name" value="METALLOPROTEASE"/>
    <property type="match status" value="1"/>
</dbReference>
<name>A0ABX2CPC6_9BRAD</name>
<organism evidence="2 3">
    <name type="scientific">Bradyrhizobium aeschynomenes</name>
    <dbReference type="NCBI Taxonomy" id="2734909"/>
    <lineage>
        <taxon>Bacteria</taxon>
        <taxon>Pseudomonadati</taxon>
        <taxon>Pseudomonadota</taxon>
        <taxon>Alphaproteobacteria</taxon>
        <taxon>Hyphomicrobiales</taxon>
        <taxon>Nitrobacteraceae</taxon>
        <taxon>Bradyrhizobium</taxon>
    </lineage>
</organism>
<sequence>MSDVLTTTAFPLGFATPAKAAAAIQKIVSPGGIEALFVQDTTLPALHLLFAFDGGATQDPVEKQGLANLVAGLLDQGAGSMGSLAFQDKLERLAMGLHFHASREHIYGAMRTLTINNAEAFGLLGLALSSTRFDEAALERIRARELSRLNQEATIPQFVAMRKSLALAFPDHAYGRSELGSFWSLHAIAVEDLRDFARRIFAKDKLKVAVVGDTNPEVLGMLLDKAFGALPPKGTLIPVPDTVATQLRRRVVVPLDVPQTTISFIAPGIDRGDPDEPAAYLANEVLGRGDSSSRLFQEVRERRGLAYSVHSTLIQMDHSALFAGHAASRSDRASETIAAIECEVKRMTETGPTEQELAIAKSHIAGSELLAMSGSSRLAASLLQTQIEHKPVDFDVRRSLFDTVTLEDVKRAAKRLWCNGLSKVLVGPGG</sequence>
<accession>A0ABX2CPC6</accession>
<evidence type="ECO:0000313" key="3">
    <source>
        <dbReference type="Proteomes" id="UP000886476"/>
    </source>
</evidence>
<evidence type="ECO:0000313" key="2">
    <source>
        <dbReference type="EMBL" id="NPU69705.1"/>
    </source>
</evidence>
<gene>
    <name evidence="2" type="ORF">HL667_32240</name>
</gene>
<feature type="domain" description="Peptidase M16 C-terminal" evidence="1">
    <location>
        <begin position="188"/>
        <end position="362"/>
    </location>
</feature>